<keyword evidence="5" id="KW-1185">Reference proteome</keyword>
<dbReference type="InterPro" id="IPR002347">
    <property type="entry name" value="SDR_fam"/>
</dbReference>
<dbReference type="InterPro" id="IPR036291">
    <property type="entry name" value="NAD(P)-bd_dom_sf"/>
</dbReference>
<protein>
    <submittedName>
        <fullName evidence="4">Oxidoreductase</fullName>
        <ecNumber evidence="4">1.-.-.-</ecNumber>
    </submittedName>
</protein>
<dbReference type="PRINTS" id="PR00080">
    <property type="entry name" value="SDRFAMILY"/>
</dbReference>
<evidence type="ECO:0000256" key="3">
    <source>
        <dbReference type="RuleBase" id="RU000363"/>
    </source>
</evidence>
<dbReference type="SUPFAM" id="SSF51735">
    <property type="entry name" value="NAD(P)-binding Rossmann-fold domains"/>
    <property type="match status" value="1"/>
</dbReference>
<dbReference type="RefSeq" id="WP_230501411.1">
    <property type="nucleotide sequence ID" value="NZ_CAKJTJ010000011.1"/>
</dbReference>
<comment type="similarity">
    <text evidence="1 3">Belongs to the short-chain dehydrogenases/reductases (SDR) family.</text>
</comment>
<dbReference type="PROSITE" id="PS00061">
    <property type="entry name" value="ADH_SHORT"/>
    <property type="match status" value="1"/>
</dbReference>
<proteinExistence type="inferred from homology"/>
<evidence type="ECO:0000313" key="5">
    <source>
        <dbReference type="Proteomes" id="UP000789833"/>
    </source>
</evidence>
<dbReference type="InterPro" id="IPR020904">
    <property type="entry name" value="Sc_DH/Rdtase_CS"/>
</dbReference>
<evidence type="ECO:0000256" key="2">
    <source>
        <dbReference type="ARBA" id="ARBA00023002"/>
    </source>
</evidence>
<dbReference type="EMBL" id="CAKJTJ010000011">
    <property type="protein sequence ID" value="CAG9621522.1"/>
    <property type="molecule type" value="Genomic_DNA"/>
</dbReference>
<organism evidence="4 5">
    <name type="scientific">Sutcliffiella rhizosphaerae</name>
    <dbReference type="NCBI Taxonomy" id="2880967"/>
    <lineage>
        <taxon>Bacteria</taxon>
        <taxon>Bacillati</taxon>
        <taxon>Bacillota</taxon>
        <taxon>Bacilli</taxon>
        <taxon>Bacillales</taxon>
        <taxon>Bacillaceae</taxon>
        <taxon>Sutcliffiella</taxon>
    </lineage>
</organism>
<dbReference type="PIRSF" id="PIRSF000126">
    <property type="entry name" value="11-beta-HSD1"/>
    <property type="match status" value="1"/>
</dbReference>
<dbReference type="PRINTS" id="PR00081">
    <property type="entry name" value="GDHRDH"/>
</dbReference>
<accession>A0ABN8ACT9</accession>
<reference evidence="4 5" key="1">
    <citation type="submission" date="2021-10" db="EMBL/GenBank/DDBJ databases">
        <authorList>
            <person name="Criscuolo A."/>
        </authorList>
    </citation>
    <scope>NUCLEOTIDE SEQUENCE [LARGE SCALE GENOMIC DNA]</scope>
    <source>
        <strain evidence="5">CIP 111883</strain>
    </source>
</reference>
<dbReference type="Gene3D" id="3.40.50.720">
    <property type="entry name" value="NAD(P)-binding Rossmann-like Domain"/>
    <property type="match status" value="1"/>
</dbReference>
<sequence>MTNIKSKNVVITGASGGIGKALAVEVAKRGGIPIMMARSIDKLEQIATQIQAEFQVEAKVYQLDVRNKVDIKRTFQQVMAEVSTIDVLVNNAGYGKFDDVVDLSLDDMSGMFEVNVYGVIACTKMVLPPMLKQNSGHIINVASQAGKIATPKSSVYAATKHAVLGFTNSMRMELHDTKIFVTAVNPGPIRTDFFDIADSTGSYKQKVDKWMLDPDMVASRIADVMFTKTREINLPVWMNMASRMYQLFPGIIEKFGGNAFRQK</sequence>
<name>A0ABN8ACT9_9BACI</name>
<evidence type="ECO:0000256" key="1">
    <source>
        <dbReference type="ARBA" id="ARBA00006484"/>
    </source>
</evidence>
<keyword evidence="2 4" id="KW-0560">Oxidoreductase</keyword>
<dbReference type="GO" id="GO:0016491">
    <property type="term" value="F:oxidoreductase activity"/>
    <property type="evidence" value="ECO:0007669"/>
    <property type="project" value="UniProtKB-KW"/>
</dbReference>
<dbReference type="EC" id="1.-.-.-" evidence="4"/>
<dbReference type="Proteomes" id="UP000789833">
    <property type="component" value="Unassembled WGS sequence"/>
</dbReference>
<dbReference type="PANTHER" id="PTHR44196:SF1">
    <property type="entry name" value="DEHYDROGENASE_REDUCTASE SDR FAMILY MEMBER 7B"/>
    <property type="match status" value="1"/>
</dbReference>
<comment type="caution">
    <text evidence="4">The sequence shown here is derived from an EMBL/GenBank/DDBJ whole genome shotgun (WGS) entry which is preliminary data.</text>
</comment>
<evidence type="ECO:0000313" key="4">
    <source>
        <dbReference type="EMBL" id="CAG9621522.1"/>
    </source>
</evidence>
<dbReference type="PANTHER" id="PTHR44196">
    <property type="entry name" value="DEHYDROGENASE/REDUCTASE SDR FAMILY MEMBER 7B"/>
    <property type="match status" value="1"/>
</dbReference>
<gene>
    <name evidence="4" type="ORF">BACCIP111883_02295</name>
</gene>
<dbReference type="Pfam" id="PF00106">
    <property type="entry name" value="adh_short"/>
    <property type="match status" value="1"/>
</dbReference>